<evidence type="ECO:0000313" key="4">
    <source>
        <dbReference type="Proteomes" id="UP000599109"/>
    </source>
</evidence>
<dbReference type="PANTHER" id="PTHR42928">
    <property type="entry name" value="TRICARBOXYLATE-BINDING PROTEIN"/>
    <property type="match status" value="1"/>
</dbReference>
<dbReference type="PANTHER" id="PTHR42928:SF5">
    <property type="entry name" value="BLR1237 PROTEIN"/>
    <property type="match status" value="1"/>
</dbReference>
<dbReference type="InterPro" id="IPR042100">
    <property type="entry name" value="Bug_dom1"/>
</dbReference>
<feature type="signal peptide" evidence="2">
    <location>
        <begin position="1"/>
        <end position="24"/>
    </location>
</feature>
<dbReference type="PIRSF" id="PIRSF017082">
    <property type="entry name" value="YflP"/>
    <property type="match status" value="1"/>
</dbReference>
<feature type="chain" id="PRO_5037887302" evidence="2">
    <location>
        <begin position="25"/>
        <end position="320"/>
    </location>
</feature>
<accession>A0A936Z1J8</accession>
<proteinExistence type="inferred from homology"/>
<dbReference type="SUPFAM" id="SSF53850">
    <property type="entry name" value="Periplasmic binding protein-like II"/>
    <property type="match status" value="1"/>
</dbReference>
<gene>
    <name evidence="3" type="ORF">JJ685_18845</name>
</gene>
<dbReference type="EMBL" id="JAEQNE010000005">
    <property type="protein sequence ID" value="MBL0393204.1"/>
    <property type="molecule type" value="Genomic_DNA"/>
</dbReference>
<keyword evidence="2" id="KW-0732">Signal</keyword>
<evidence type="ECO:0000256" key="1">
    <source>
        <dbReference type="ARBA" id="ARBA00006987"/>
    </source>
</evidence>
<sequence length="320" mass="33528">MHRFVALARVLLVACCLLGHGAFAQYPGKPIRLVVPFPPGGSADVVARSVAQALGQGLGQSVVVENKAGADGIIAGEAVMKAAPDGYTLLLATNTGFNAAPVLHKAVPYNPVTDFTPVGKVGNFGFFVFVNDAVPARNLAQLIDYARANPGKVSYGSGNSTSIIATARLAQQAKVNMVHVPYKGDAPLTMDLLAGRVQMAIATGTLLPHVKEGKLRVLATLLPQRAGLLPEVPTLPEAGAEQIPMTPWAGVFGPAKMPREIVDRLARELARALAQPEVKAQLEAVAFQPQGSSADELAAMLRDQIEIWAKAGKEAGITPQ</sequence>
<reference evidence="3 4" key="1">
    <citation type="journal article" date="2017" name="Int. J. Syst. Evol. Microbiol.">
        <title>Ramlibacter monticola sp. nov., isolated from forest soil.</title>
        <authorList>
            <person name="Chaudhary D.K."/>
            <person name="Kim J."/>
        </authorList>
    </citation>
    <scope>NUCLEOTIDE SEQUENCE [LARGE SCALE GENOMIC DNA]</scope>
    <source>
        <strain evidence="3 4">KACC 19175</strain>
    </source>
</reference>
<name>A0A936Z1J8_9BURK</name>
<dbReference type="Gene3D" id="3.40.190.150">
    <property type="entry name" value="Bordetella uptake gene, domain 1"/>
    <property type="match status" value="1"/>
</dbReference>
<protein>
    <submittedName>
        <fullName evidence="3">Tripartite tricarboxylate transporter substrate binding protein</fullName>
    </submittedName>
</protein>
<dbReference type="AlphaFoldDB" id="A0A936Z1J8"/>
<evidence type="ECO:0000256" key="2">
    <source>
        <dbReference type="SAM" id="SignalP"/>
    </source>
</evidence>
<dbReference type="InterPro" id="IPR005064">
    <property type="entry name" value="BUG"/>
</dbReference>
<dbReference type="CDD" id="cd07012">
    <property type="entry name" value="PBP2_Bug_TTT"/>
    <property type="match status" value="1"/>
</dbReference>
<organism evidence="3 4">
    <name type="scientific">Ramlibacter monticola</name>
    <dbReference type="NCBI Taxonomy" id="1926872"/>
    <lineage>
        <taxon>Bacteria</taxon>
        <taxon>Pseudomonadati</taxon>
        <taxon>Pseudomonadota</taxon>
        <taxon>Betaproteobacteria</taxon>
        <taxon>Burkholderiales</taxon>
        <taxon>Comamonadaceae</taxon>
        <taxon>Ramlibacter</taxon>
    </lineage>
</organism>
<comment type="similarity">
    <text evidence="1">Belongs to the UPF0065 (bug) family.</text>
</comment>
<keyword evidence="4" id="KW-1185">Reference proteome</keyword>
<dbReference type="Proteomes" id="UP000599109">
    <property type="component" value="Unassembled WGS sequence"/>
</dbReference>
<dbReference type="RefSeq" id="WP_201675883.1">
    <property type="nucleotide sequence ID" value="NZ_JAEQNE010000005.1"/>
</dbReference>
<comment type="caution">
    <text evidence="3">The sequence shown here is derived from an EMBL/GenBank/DDBJ whole genome shotgun (WGS) entry which is preliminary data.</text>
</comment>
<dbReference type="Gene3D" id="3.40.190.10">
    <property type="entry name" value="Periplasmic binding protein-like II"/>
    <property type="match status" value="1"/>
</dbReference>
<evidence type="ECO:0000313" key="3">
    <source>
        <dbReference type="EMBL" id="MBL0393204.1"/>
    </source>
</evidence>
<dbReference type="Pfam" id="PF03401">
    <property type="entry name" value="TctC"/>
    <property type="match status" value="1"/>
</dbReference>